<comment type="similarity">
    <text evidence="3">Belongs to the DNA photolyase class-1 family.</text>
</comment>
<evidence type="ECO:0000256" key="9">
    <source>
        <dbReference type="ARBA" id="ARBA00022630"/>
    </source>
</evidence>
<feature type="domain" description="Photolyase/cryptochrome alpha/beta" evidence="20">
    <location>
        <begin position="2"/>
        <end position="137"/>
    </location>
</feature>
<keyword evidence="22" id="KW-1185">Reference proteome</keyword>
<feature type="site" description="Electron transfer via tryptophanyl radical" evidence="19">
    <location>
        <position position="339"/>
    </location>
</feature>
<dbReference type="PRINTS" id="PR00147">
    <property type="entry name" value="DNAPHOTLYASE"/>
</dbReference>
<dbReference type="InterPro" id="IPR018394">
    <property type="entry name" value="DNA_photolyase_1_CS_C"/>
</dbReference>
<dbReference type="GO" id="GO:0006950">
    <property type="term" value="P:response to stress"/>
    <property type="evidence" value="ECO:0007669"/>
    <property type="project" value="UniProtKB-ARBA"/>
</dbReference>
<evidence type="ECO:0000259" key="20">
    <source>
        <dbReference type="PROSITE" id="PS51645"/>
    </source>
</evidence>
<evidence type="ECO:0000256" key="2">
    <source>
        <dbReference type="ARBA" id="ARBA00004556"/>
    </source>
</evidence>
<dbReference type="InterPro" id="IPR036155">
    <property type="entry name" value="Crypto/Photolyase_N_sf"/>
</dbReference>
<evidence type="ECO:0000256" key="5">
    <source>
        <dbReference type="ARBA" id="ARBA00022490"/>
    </source>
</evidence>
<comment type="cofactor">
    <cofactor evidence="18">
        <name>FAD</name>
        <dbReference type="ChEBI" id="CHEBI:57692"/>
    </cofactor>
    <text evidence="18">Binds 1 FAD per subunit.</text>
</comment>
<dbReference type="GO" id="GO:0045892">
    <property type="term" value="P:negative regulation of DNA-templated transcription"/>
    <property type="evidence" value="ECO:0007669"/>
    <property type="project" value="TreeGrafter"/>
</dbReference>
<dbReference type="Gene3D" id="1.10.579.10">
    <property type="entry name" value="DNA Cyclobutane Dipyrimidine Photolyase, subunit A, domain 3"/>
    <property type="match status" value="1"/>
</dbReference>
<dbReference type="GO" id="GO:0006139">
    <property type="term" value="P:nucleobase-containing compound metabolic process"/>
    <property type="evidence" value="ECO:0007669"/>
    <property type="project" value="UniProtKB-ARBA"/>
</dbReference>
<dbReference type="GO" id="GO:0071949">
    <property type="term" value="F:FAD binding"/>
    <property type="evidence" value="ECO:0007669"/>
    <property type="project" value="TreeGrafter"/>
</dbReference>
<dbReference type="InterPro" id="IPR002081">
    <property type="entry name" value="Cryptochrome/DNA_photolyase_1"/>
</dbReference>
<evidence type="ECO:0000256" key="18">
    <source>
        <dbReference type="PIRSR" id="PIRSR602081-1"/>
    </source>
</evidence>
<keyword evidence="13" id="KW-0805">Transcription regulation</keyword>
<dbReference type="OMA" id="IWFRHGL"/>
<keyword evidence="11 18" id="KW-0274">FAD</keyword>
<name>A0A0L0BVA4_LUCCU</name>
<feature type="site" description="Electron transfer via tryptophanyl radical" evidence="19">
    <location>
        <position position="394"/>
    </location>
</feature>
<feature type="site" description="Electron transfer via tryptophanyl radical" evidence="19">
    <location>
        <position position="417"/>
    </location>
</feature>
<dbReference type="OrthoDB" id="435881at2759"/>
<dbReference type="InterPro" id="IPR006050">
    <property type="entry name" value="DNA_photolyase_N"/>
</dbReference>
<keyword evidence="10" id="KW-0547">Nucleotide-binding</keyword>
<dbReference type="GO" id="GO:0009881">
    <property type="term" value="F:photoreceptor activity"/>
    <property type="evidence" value="ECO:0007669"/>
    <property type="project" value="UniProtKB-KW"/>
</dbReference>
<comment type="caution">
    <text evidence="21">The sequence shown here is derived from an EMBL/GenBank/DDBJ whole genome shotgun (WGS) entry which is preliminary data.</text>
</comment>
<dbReference type="Pfam" id="PF00875">
    <property type="entry name" value="DNA_photolyase"/>
    <property type="match status" value="1"/>
</dbReference>
<evidence type="ECO:0000256" key="11">
    <source>
        <dbReference type="ARBA" id="ARBA00022827"/>
    </source>
</evidence>
<keyword evidence="16" id="KW-0675">Receptor</keyword>
<keyword evidence="14" id="KW-0090">Biological rhythms</keyword>
<keyword evidence="15" id="KW-0804">Transcription</keyword>
<dbReference type="GO" id="GO:0032922">
    <property type="term" value="P:circadian regulation of gene expression"/>
    <property type="evidence" value="ECO:0007669"/>
    <property type="project" value="TreeGrafter"/>
</dbReference>
<dbReference type="Gene3D" id="1.25.40.80">
    <property type="match status" value="1"/>
</dbReference>
<protein>
    <recommendedName>
        <fullName evidence="4">Cryptochrome-1</fullName>
    </recommendedName>
</protein>
<proteinExistence type="inferred from homology"/>
<dbReference type="InterPro" id="IPR014729">
    <property type="entry name" value="Rossmann-like_a/b/a_fold"/>
</dbReference>
<evidence type="ECO:0000256" key="17">
    <source>
        <dbReference type="ARBA" id="ARBA00023242"/>
    </source>
</evidence>
<feature type="binding site" evidence="18">
    <location>
        <position position="247"/>
    </location>
    <ligand>
        <name>FAD</name>
        <dbReference type="ChEBI" id="CHEBI:57692"/>
    </ligand>
</feature>
<gene>
    <name evidence="21" type="ORF">FF38_10067</name>
</gene>
<dbReference type="GO" id="GO:0005634">
    <property type="term" value="C:nucleus"/>
    <property type="evidence" value="ECO:0007669"/>
    <property type="project" value="UniProtKB-SubCell"/>
</dbReference>
<keyword evidence="9 18" id="KW-0285">Flavoprotein</keyword>
<evidence type="ECO:0000256" key="12">
    <source>
        <dbReference type="ARBA" id="ARBA00022991"/>
    </source>
</evidence>
<feature type="binding site" evidence="18">
    <location>
        <begin position="407"/>
        <end position="409"/>
    </location>
    <ligand>
        <name>FAD</name>
        <dbReference type="ChEBI" id="CHEBI:57692"/>
    </ligand>
</feature>
<dbReference type="FunFam" id="1.10.579.10:FF:000004">
    <property type="entry name" value="Cryptochrome-1"/>
    <property type="match status" value="1"/>
</dbReference>
<dbReference type="GO" id="GO:0048471">
    <property type="term" value="C:perinuclear region of cytoplasm"/>
    <property type="evidence" value="ECO:0007669"/>
    <property type="project" value="UniProtKB-SubCell"/>
</dbReference>
<keyword evidence="12" id="KW-0157">Chromophore</keyword>
<dbReference type="GO" id="GO:0043153">
    <property type="term" value="P:entrainment of circadian clock by photoperiod"/>
    <property type="evidence" value="ECO:0007669"/>
    <property type="project" value="TreeGrafter"/>
</dbReference>
<dbReference type="SUPFAM" id="SSF48173">
    <property type="entry name" value="Cryptochrome/photolyase FAD-binding domain"/>
    <property type="match status" value="1"/>
</dbReference>
<dbReference type="Gene3D" id="3.40.50.620">
    <property type="entry name" value="HUPs"/>
    <property type="match status" value="1"/>
</dbReference>
<keyword evidence="7" id="KW-0600">Photoreceptor protein</keyword>
<comment type="subcellular location">
    <subcellularLocation>
        <location evidence="2">Cytoplasm</location>
        <location evidence="2">Perinuclear region</location>
    </subcellularLocation>
    <subcellularLocation>
        <location evidence="1">Nucleus</location>
    </subcellularLocation>
</comment>
<evidence type="ECO:0000256" key="7">
    <source>
        <dbReference type="ARBA" id="ARBA00022543"/>
    </source>
</evidence>
<dbReference type="PROSITE" id="PS51645">
    <property type="entry name" value="PHR_CRY_ALPHA_BETA"/>
    <property type="match status" value="1"/>
</dbReference>
<dbReference type="Proteomes" id="UP000037069">
    <property type="component" value="Unassembled WGS sequence"/>
</dbReference>
<dbReference type="Pfam" id="PF03441">
    <property type="entry name" value="FAD_binding_7"/>
    <property type="match status" value="1"/>
</dbReference>
<dbReference type="PANTHER" id="PTHR11455">
    <property type="entry name" value="CRYPTOCHROME"/>
    <property type="match status" value="1"/>
</dbReference>
<reference evidence="21 22" key="1">
    <citation type="journal article" date="2015" name="Nat. Commun.">
        <title>Lucilia cuprina genome unlocks parasitic fly biology to underpin future interventions.</title>
        <authorList>
            <person name="Anstead C.A."/>
            <person name="Korhonen P.K."/>
            <person name="Young N.D."/>
            <person name="Hall R.S."/>
            <person name="Jex A.R."/>
            <person name="Murali S.C."/>
            <person name="Hughes D.S."/>
            <person name="Lee S.F."/>
            <person name="Perry T."/>
            <person name="Stroehlein A.J."/>
            <person name="Ansell B.R."/>
            <person name="Breugelmans B."/>
            <person name="Hofmann A."/>
            <person name="Qu J."/>
            <person name="Dugan S."/>
            <person name="Lee S.L."/>
            <person name="Chao H."/>
            <person name="Dinh H."/>
            <person name="Han Y."/>
            <person name="Doddapaneni H.V."/>
            <person name="Worley K.C."/>
            <person name="Muzny D.M."/>
            <person name="Ioannidis P."/>
            <person name="Waterhouse R.M."/>
            <person name="Zdobnov E.M."/>
            <person name="James P.J."/>
            <person name="Bagnall N.H."/>
            <person name="Kotze A.C."/>
            <person name="Gibbs R.A."/>
            <person name="Richards S."/>
            <person name="Batterham P."/>
            <person name="Gasser R.B."/>
        </authorList>
    </citation>
    <scope>NUCLEOTIDE SEQUENCE [LARGE SCALE GENOMIC DNA]</scope>
    <source>
        <strain evidence="21 22">LS</strain>
        <tissue evidence="21">Full body</tissue>
    </source>
</reference>
<evidence type="ECO:0000313" key="22">
    <source>
        <dbReference type="Proteomes" id="UP000037069"/>
    </source>
</evidence>
<keyword evidence="8" id="KW-0716">Sensory transduction</keyword>
<evidence type="ECO:0000256" key="19">
    <source>
        <dbReference type="PIRSR" id="PIRSR602081-2"/>
    </source>
</evidence>
<sequence>MSINIIWFRHGLRLHDNPALLEAISDKDLGVELLPIFIFDGESAGTKSVGYNRLKFLLDSLKDIYDQLQNLSLSLGRLYVLQGNPVQIFRRLHEQCGIRKLCFEQDCEPIWNRRDNAVKKLCHDLGITCLERISHTLWDPKKVIDTNGGIPPLTYQMFLHTVQIIGLPPRPVPNPDWTNVKFHKLSEKLIMELKVYLEFPTPEDFNVYPDNLSYLAKVKWIGGETQALLHLHQRLKVEENAFKCGYYLPNQAKPNILESPKSMSAHLRFGCLSVRKFYWDVHDLFKNVQMQAEGLGMHMSGGAHITGQLIWREYFYTMSVNNPNYDRMEDNEICLNIPWAQPNHEQIQRWTMGQTGFPLIDAAMRQLLAEGWLHHTLRNTVATFLTRGGLWQNWEHGLRYFLKYLLDADWSVCAGNWMWVSSSAFERLLDSSLVTCPVALAKRLDPMGQYIKQYVPELSKVPKEFIHEPWRMPLNVQEQSDCLIGVHYPNRLIDLSVASQRNMLAMRALRNSLIAEGAPDNGPPHCRPSNEEEVRNFFWLAD</sequence>
<dbReference type="InterPro" id="IPR005101">
    <property type="entry name" value="Cryptochr/Photolyase_FAD-bd"/>
</dbReference>
<evidence type="ECO:0000256" key="4">
    <source>
        <dbReference type="ARBA" id="ARBA00021159"/>
    </source>
</evidence>
<evidence type="ECO:0000256" key="15">
    <source>
        <dbReference type="ARBA" id="ARBA00023163"/>
    </source>
</evidence>
<evidence type="ECO:0000256" key="14">
    <source>
        <dbReference type="ARBA" id="ARBA00023108"/>
    </source>
</evidence>
<dbReference type="EMBL" id="JRES01001290">
    <property type="protein sequence ID" value="KNC23908.1"/>
    <property type="molecule type" value="Genomic_DNA"/>
</dbReference>
<dbReference type="PROSITE" id="PS00394">
    <property type="entry name" value="DNA_PHOTOLYASES_1_1"/>
    <property type="match status" value="1"/>
</dbReference>
<organism evidence="21 22">
    <name type="scientific">Lucilia cuprina</name>
    <name type="common">Green bottle fly</name>
    <name type="synonym">Australian sheep blowfly</name>
    <dbReference type="NCBI Taxonomy" id="7375"/>
    <lineage>
        <taxon>Eukaryota</taxon>
        <taxon>Metazoa</taxon>
        <taxon>Ecdysozoa</taxon>
        <taxon>Arthropoda</taxon>
        <taxon>Hexapoda</taxon>
        <taxon>Insecta</taxon>
        <taxon>Pterygota</taxon>
        <taxon>Neoptera</taxon>
        <taxon>Endopterygota</taxon>
        <taxon>Diptera</taxon>
        <taxon>Brachycera</taxon>
        <taxon>Muscomorpha</taxon>
        <taxon>Oestroidea</taxon>
        <taxon>Calliphoridae</taxon>
        <taxon>Luciliinae</taxon>
        <taxon>Lucilia</taxon>
    </lineage>
</organism>
<evidence type="ECO:0000256" key="6">
    <source>
        <dbReference type="ARBA" id="ARBA00022491"/>
    </source>
</evidence>
<dbReference type="SUPFAM" id="SSF52425">
    <property type="entry name" value="Cryptochrome/photolyase, N-terminal domain"/>
    <property type="match status" value="1"/>
</dbReference>
<evidence type="ECO:0000256" key="1">
    <source>
        <dbReference type="ARBA" id="ARBA00004123"/>
    </source>
</evidence>
<evidence type="ECO:0000256" key="13">
    <source>
        <dbReference type="ARBA" id="ARBA00023015"/>
    </source>
</evidence>
<dbReference type="InterPro" id="IPR036134">
    <property type="entry name" value="Crypto/Photolyase_FAD-like_sf"/>
</dbReference>
<dbReference type="STRING" id="7375.A0A0L0BVA4"/>
<dbReference type="AlphaFoldDB" id="A0A0L0BVA4"/>
<dbReference type="GO" id="GO:0003677">
    <property type="term" value="F:DNA binding"/>
    <property type="evidence" value="ECO:0007669"/>
    <property type="project" value="TreeGrafter"/>
</dbReference>
<evidence type="ECO:0000313" key="21">
    <source>
        <dbReference type="EMBL" id="KNC23908.1"/>
    </source>
</evidence>
<evidence type="ECO:0000256" key="10">
    <source>
        <dbReference type="ARBA" id="ARBA00022741"/>
    </source>
</evidence>
<evidence type="ECO:0000256" key="16">
    <source>
        <dbReference type="ARBA" id="ARBA00023170"/>
    </source>
</evidence>
<accession>A0A0L0BVA4</accession>
<keyword evidence="6" id="KW-0678">Repressor</keyword>
<keyword evidence="5" id="KW-0963">Cytoplasm</keyword>
<evidence type="ECO:0000256" key="3">
    <source>
        <dbReference type="ARBA" id="ARBA00005862"/>
    </source>
</evidence>
<evidence type="ECO:0000256" key="8">
    <source>
        <dbReference type="ARBA" id="ARBA00022606"/>
    </source>
</evidence>
<keyword evidence="17" id="KW-0539">Nucleus</keyword>
<dbReference type="PANTHER" id="PTHR11455:SF17">
    <property type="entry name" value="CRYPTOCHROME-1"/>
    <property type="match status" value="1"/>
</dbReference>
<feature type="binding site" evidence="18">
    <location>
        <begin position="308"/>
        <end position="315"/>
    </location>
    <ligand>
        <name>FAD</name>
        <dbReference type="ChEBI" id="CHEBI:57692"/>
    </ligand>
</feature>